<evidence type="ECO:0000313" key="1">
    <source>
        <dbReference type="EMBL" id="GAI64525.1"/>
    </source>
</evidence>
<name>X1RMZ6_9ZZZZ</name>
<proteinExistence type="predicted"/>
<protein>
    <submittedName>
        <fullName evidence="1">Uncharacterized protein</fullName>
    </submittedName>
</protein>
<gene>
    <name evidence="1" type="ORF">S12H4_01967</name>
</gene>
<dbReference type="EMBL" id="BARW01000439">
    <property type="protein sequence ID" value="GAI64525.1"/>
    <property type="molecule type" value="Genomic_DNA"/>
</dbReference>
<reference evidence="1" key="1">
    <citation type="journal article" date="2014" name="Front. Microbiol.">
        <title>High frequency of phylogenetically diverse reductive dehalogenase-homologous genes in deep subseafloor sedimentary metagenomes.</title>
        <authorList>
            <person name="Kawai M."/>
            <person name="Futagami T."/>
            <person name="Toyoda A."/>
            <person name="Takaki Y."/>
            <person name="Nishi S."/>
            <person name="Hori S."/>
            <person name="Arai W."/>
            <person name="Tsubouchi T."/>
            <person name="Morono Y."/>
            <person name="Uchiyama I."/>
            <person name="Ito T."/>
            <person name="Fujiyama A."/>
            <person name="Inagaki F."/>
            <person name="Takami H."/>
        </authorList>
    </citation>
    <scope>NUCLEOTIDE SEQUENCE</scope>
    <source>
        <strain evidence="1">Expedition CK06-06</strain>
    </source>
</reference>
<comment type="caution">
    <text evidence="1">The sequence shown here is derived from an EMBL/GenBank/DDBJ whole genome shotgun (WGS) entry which is preliminary data.</text>
</comment>
<sequence length="362" mass="41539">MIVLVVVLGGIGFATQVISDSSMESRLGEKNQVVKTLNYFKEKFGGVDTLYIYTEADNVKNPYVLRQIKKIEDYSTRLPSLREPSSISDFLIDLNDAMENKKIIPASLGKIDNLWFFAQDNEYVTSMVGDEDKDTLVSIRTKEMTSDALDLSIAKIRTFIETIPKNVKQVDLQLLEKEERKNYYPYIADEIISSLQAKGIEIKNIDDFKKELVRLAAQSNNKFEREDQTFISEILSLSSLEIEDLGLTKEEISPLLTSYIQNEQTVDFFIDELISQTDLSEDDALYLQEILEDSRDMAREREKVKVAQIMAENFLGDQLSDEENDIFWYLNDTIVFIPDDNETTELSFRLSDSPCFTIGRHV</sequence>
<accession>X1RMZ6</accession>
<dbReference type="AlphaFoldDB" id="X1RMZ6"/>
<organism evidence="1">
    <name type="scientific">marine sediment metagenome</name>
    <dbReference type="NCBI Taxonomy" id="412755"/>
    <lineage>
        <taxon>unclassified sequences</taxon>
        <taxon>metagenomes</taxon>
        <taxon>ecological metagenomes</taxon>
    </lineage>
</organism>